<keyword evidence="4" id="KW-0804">Transcription</keyword>
<comment type="similarity">
    <text evidence="1">Belongs to the LysR transcriptional regulatory family.</text>
</comment>
<dbReference type="Gene3D" id="3.40.190.290">
    <property type="match status" value="1"/>
</dbReference>
<dbReference type="GO" id="GO:0000976">
    <property type="term" value="F:transcription cis-regulatory region binding"/>
    <property type="evidence" value="ECO:0007669"/>
    <property type="project" value="TreeGrafter"/>
</dbReference>
<dbReference type="GO" id="GO:0003700">
    <property type="term" value="F:DNA-binding transcription factor activity"/>
    <property type="evidence" value="ECO:0007669"/>
    <property type="project" value="InterPro"/>
</dbReference>
<dbReference type="PRINTS" id="PR00039">
    <property type="entry name" value="HTHLYSR"/>
</dbReference>
<evidence type="ECO:0000256" key="4">
    <source>
        <dbReference type="ARBA" id="ARBA00023163"/>
    </source>
</evidence>
<dbReference type="Proteomes" id="UP000182284">
    <property type="component" value="Unassembled WGS sequence"/>
</dbReference>
<dbReference type="SUPFAM" id="SSF46785">
    <property type="entry name" value="Winged helix' DNA-binding domain"/>
    <property type="match status" value="1"/>
</dbReference>
<dbReference type="Pfam" id="PF03466">
    <property type="entry name" value="LysR_substrate"/>
    <property type="match status" value="1"/>
</dbReference>
<organism evidence="6 7">
    <name type="scientific">Celeribacter baekdonensis</name>
    <dbReference type="NCBI Taxonomy" id="875171"/>
    <lineage>
        <taxon>Bacteria</taxon>
        <taxon>Pseudomonadati</taxon>
        <taxon>Pseudomonadota</taxon>
        <taxon>Alphaproteobacteria</taxon>
        <taxon>Rhodobacterales</taxon>
        <taxon>Roseobacteraceae</taxon>
        <taxon>Celeribacter</taxon>
    </lineage>
</organism>
<dbReference type="Pfam" id="PF00126">
    <property type="entry name" value="HTH_1"/>
    <property type="match status" value="1"/>
</dbReference>
<evidence type="ECO:0000256" key="1">
    <source>
        <dbReference type="ARBA" id="ARBA00009437"/>
    </source>
</evidence>
<proteinExistence type="inferred from homology"/>
<dbReference type="PANTHER" id="PTHR30126:SF21">
    <property type="entry name" value="TRANSCRIPTIONAL REGULATOR-RELATED"/>
    <property type="match status" value="1"/>
</dbReference>
<evidence type="ECO:0000256" key="3">
    <source>
        <dbReference type="ARBA" id="ARBA00023125"/>
    </source>
</evidence>
<dbReference type="CDD" id="cd05466">
    <property type="entry name" value="PBP2_LTTR_substrate"/>
    <property type="match status" value="1"/>
</dbReference>
<sequence length="317" mass="34348">MCHIAYICHYGIHICMDKPNTPLTDFRAARFDWTHARAFLVTAETGSFSAAARALNMSQPTLGRQVAAFEAELGVTLFDRIPRGLSLTPAGLDLLPHIRAMGAAATQAARVASGQATTLEGSVTLSVSEIVAAYYLAPVLSALRSSAPRLQIEVLVSNEAADLRRREADVAIRSFRPTQPDLIARKLRSEAVYLYAAKDYAATLGPNPADADLSQADFIGYDSGPRLRAALSALGLEVAERQFMRLSNSHLVVADMVRSGLGVGILPERVAAQMGDLVRVGAYPPIQYDLWAVAHRELRTSARIRALFDSLVQYITV</sequence>
<dbReference type="FunFam" id="1.10.10.10:FF:000001">
    <property type="entry name" value="LysR family transcriptional regulator"/>
    <property type="match status" value="1"/>
</dbReference>
<keyword evidence="2" id="KW-0805">Transcription regulation</keyword>
<feature type="domain" description="HTH lysR-type" evidence="5">
    <location>
        <begin position="31"/>
        <end position="88"/>
    </location>
</feature>
<protein>
    <submittedName>
        <fullName evidence="6">DNA-binding transcriptional regulator, LysR family</fullName>
    </submittedName>
</protein>
<evidence type="ECO:0000256" key="2">
    <source>
        <dbReference type="ARBA" id="ARBA00023015"/>
    </source>
</evidence>
<evidence type="ECO:0000313" key="7">
    <source>
        <dbReference type="Proteomes" id="UP000182284"/>
    </source>
</evidence>
<dbReference type="PANTHER" id="PTHR30126">
    <property type="entry name" value="HTH-TYPE TRANSCRIPTIONAL REGULATOR"/>
    <property type="match status" value="1"/>
</dbReference>
<evidence type="ECO:0000313" key="6">
    <source>
        <dbReference type="EMBL" id="SDE87925.1"/>
    </source>
</evidence>
<reference evidence="6 7" key="1">
    <citation type="submission" date="2016-10" db="EMBL/GenBank/DDBJ databases">
        <authorList>
            <person name="de Groot N.N."/>
        </authorList>
    </citation>
    <scope>NUCLEOTIDE SEQUENCE [LARGE SCALE GENOMIC DNA]</scope>
    <source>
        <strain evidence="6 7">DSM 27375</strain>
    </source>
</reference>
<name>A0A1G7GIL4_9RHOB</name>
<dbReference type="InterPro" id="IPR036388">
    <property type="entry name" value="WH-like_DNA-bd_sf"/>
</dbReference>
<dbReference type="PROSITE" id="PS50931">
    <property type="entry name" value="HTH_LYSR"/>
    <property type="match status" value="1"/>
</dbReference>
<dbReference type="SUPFAM" id="SSF53850">
    <property type="entry name" value="Periplasmic binding protein-like II"/>
    <property type="match status" value="1"/>
</dbReference>
<dbReference type="AlphaFoldDB" id="A0A1G7GIL4"/>
<keyword evidence="3 6" id="KW-0238">DNA-binding</keyword>
<dbReference type="Gene3D" id="1.10.10.10">
    <property type="entry name" value="Winged helix-like DNA-binding domain superfamily/Winged helix DNA-binding domain"/>
    <property type="match status" value="1"/>
</dbReference>
<accession>A0A1G7GIL4</accession>
<dbReference type="EMBL" id="FNBL01000001">
    <property type="protein sequence ID" value="SDE87925.1"/>
    <property type="molecule type" value="Genomic_DNA"/>
</dbReference>
<dbReference type="InterPro" id="IPR005119">
    <property type="entry name" value="LysR_subst-bd"/>
</dbReference>
<dbReference type="InterPro" id="IPR000847">
    <property type="entry name" value="LysR_HTH_N"/>
</dbReference>
<dbReference type="InterPro" id="IPR036390">
    <property type="entry name" value="WH_DNA-bd_sf"/>
</dbReference>
<gene>
    <name evidence="6" type="ORF">SAMN04488117_101581</name>
</gene>
<evidence type="ECO:0000259" key="5">
    <source>
        <dbReference type="PROSITE" id="PS50931"/>
    </source>
</evidence>